<proteinExistence type="predicted"/>
<comment type="caution">
    <text evidence="2">The sequence shown here is derived from an EMBL/GenBank/DDBJ whole genome shotgun (WGS) entry which is preliminary data.</text>
</comment>
<dbReference type="Proteomes" id="UP000700596">
    <property type="component" value="Unassembled WGS sequence"/>
</dbReference>
<feature type="chain" id="PRO_5040390014" evidence="1">
    <location>
        <begin position="17"/>
        <end position="122"/>
    </location>
</feature>
<reference evidence="2" key="1">
    <citation type="journal article" date="2021" name="Nat. Commun.">
        <title>Genetic determinants of endophytism in the Arabidopsis root mycobiome.</title>
        <authorList>
            <person name="Mesny F."/>
            <person name="Miyauchi S."/>
            <person name="Thiergart T."/>
            <person name="Pickel B."/>
            <person name="Atanasova L."/>
            <person name="Karlsson M."/>
            <person name="Huettel B."/>
            <person name="Barry K.W."/>
            <person name="Haridas S."/>
            <person name="Chen C."/>
            <person name="Bauer D."/>
            <person name="Andreopoulos W."/>
            <person name="Pangilinan J."/>
            <person name="LaButti K."/>
            <person name="Riley R."/>
            <person name="Lipzen A."/>
            <person name="Clum A."/>
            <person name="Drula E."/>
            <person name="Henrissat B."/>
            <person name="Kohler A."/>
            <person name="Grigoriev I.V."/>
            <person name="Martin F.M."/>
            <person name="Hacquard S."/>
        </authorList>
    </citation>
    <scope>NUCLEOTIDE SEQUENCE</scope>
    <source>
        <strain evidence="2">MPI-CAGE-CH-0243</strain>
    </source>
</reference>
<dbReference type="EMBL" id="JAGMWT010000006">
    <property type="protein sequence ID" value="KAH7126572.1"/>
    <property type="molecule type" value="Genomic_DNA"/>
</dbReference>
<organism evidence="2 3">
    <name type="scientific">Dendryphion nanum</name>
    <dbReference type="NCBI Taxonomy" id="256645"/>
    <lineage>
        <taxon>Eukaryota</taxon>
        <taxon>Fungi</taxon>
        <taxon>Dikarya</taxon>
        <taxon>Ascomycota</taxon>
        <taxon>Pezizomycotina</taxon>
        <taxon>Dothideomycetes</taxon>
        <taxon>Pleosporomycetidae</taxon>
        <taxon>Pleosporales</taxon>
        <taxon>Torulaceae</taxon>
        <taxon>Dendryphion</taxon>
    </lineage>
</organism>
<protein>
    <submittedName>
        <fullName evidence="2">Uncharacterized protein</fullName>
    </submittedName>
</protein>
<evidence type="ECO:0000313" key="2">
    <source>
        <dbReference type="EMBL" id="KAH7126572.1"/>
    </source>
</evidence>
<sequence length="122" mass="13420">MKLIVSLAGLLAIATASPIVTKDDLATSPNPALMDSLLTRRAVTPTPCTPGSQYCGWAMLDGGLNWSPEILRFILCDGLNDCDWNSPRAWNYIWYCERRFFAYPQKLCGGNDSCKGPTARCV</sequence>
<dbReference type="AlphaFoldDB" id="A0A9P9IN15"/>
<keyword evidence="3" id="KW-1185">Reference proteome</keyword>
<keyword evidence="1" id="KW-0732">Signal</keyword>
<dbReference type="OrthoDB" id="3746658at2759"/>
<gene>
    <name evidence="2" type="ORF">B0J11DRAFT_579013</name>
</gene>
<evidence type="ECO:0000256" key="1">
    <source>
        <dbReference type="SAM" id="SignalP"/>
    </source>
</evidence>
<evidence type="ECO:0000313" key="3">
    <source>
        <dbReference type="Proteomes" id="UP000700596"/>
    </source>
</evidence>
<accession>A0A9P9IN15</accession>
<feature type="signal peptide" evidence="1">
    <location>
        <begin position="1"/>
        <end position="16"/>
    </location>
</feature>
<name>A0A9P9IN15_9PLEO</name>